<feature type="non-terminal residue" evidence="1">
    <location>
        <position position="1"/>
    </location>
</feature>
<evidence type="ECO:0008006" key="3">
    <source>
        <dbReference type="Google" id="ProtNLM"/>
    </source>
</evidence>
<organism evidence="1 2">
    <name type="scientific">Prorocentrum cordatum</name>
    <dbReference type="NCBI Taxonomy" id="2364126"/>
    <lineage>
        <taxon>Eukaryota</taxon>
        <taxon>Sar</taxon>
        <taxon>Alveolata</taxon>
        <taxon>Dinophyceae</taxon>
        <taxon>Prorocentrales</taxon>
        <taxon>Prorocentraceae</taxon>
        <taxon>Prorocentrum</taxon>
    </lineage>
</organism>
<sequence>EAGAGTQAVHRVGATAKALWGSAATGIGDTQLHGLRVATAGSCRQLPRGASVGLRLHSYRAGARCDPFVLVAADGVFTWRSALWDSFVTKRIMEVVMQLAQGKARTSAHPWRQASPPAGVAAPSAAHIGWSFETAAE</sequence>
<dbReference type="EMBL" id="CAUYUJ010011172">
    <property type="protein sequence ID" value="CAK0831277.1"/>
    <property type="molecule type" value="Genomic_DNA"/>
</dbReference>
<proteinExistence type="predicted"/>
<protein>
    <recommendedName>
        <fullName evidence="3">Protein phosphatase</fullName>
    </recommendedName>
</protein>
<keyword evidence="2" id="KW-1185">Reference proteome</keyword>
<evidence type="ECO:0000313" key="1">
    <source>
        <dbReference type="EMBL" id="CAK0831277.1"/>
    </source>
</evidence>
<name>A0ABN9SHW5_9DINO</name>
<comment type="caution">
    <text evidence="1">The sequence shown here is derived from an EMBL/GenBank/DDBJ whole genome shotgun (WGS) entry which is preliminary data.</text>
</comment>
<reference evidence="1" key="1">
    <citation type="submission" date="2023-10" db="EMBL/GenBank/DDBJ databases">
        <authorList>
            <person name="Chen Y."/>
            <person name="Shah S."/>
            <person name="Dougan E. K."/>
            <person name="Thang M."/>
            <person name="Chan C."/>
        </authorList>
    </citation>
    <scope>NUCLEOTIDE SEQUENCE [LARGE SCALE GENOMIC DNA]</scope>
</reference>
<dbReference type="Proteomes" id="UP001189429">
    <property type="component" value="Unassembled WGS sequence"/>
</dbReference>
<gene>
    <name evidence="1" type="ORF">PCOR1329_LOCUS29634</name>
</gene>
<evidence type="ECO:0000313" key="2">
    <source>
        <dbReference type="Proteomes" id="UP001189429"/>
    </source>
</evidence>
<feature type="non-terminal residue" evidence="1">
    <location>
        <position position="137"/>
    </location>
</feature>
<accession>A0ABN9SHW5</accession>